<dbReference type="InterPro" id="IPR043128">
    <property type="entry name" value="Rev_trsase/Diguanyl_cyclase"/>
</dbReference>
<evidence type="ECO:0000313" key="6">
    <source>
        <dbReference type="EMBL" id="MBB2922294.1"/>
    </source>
</evidence>
<dbReference type="SUPFAM" id="SSF55073">
    <property type="entry name" value="Nucleotide cyclase"/>
    <property type="match status" value="1"/>
</dbReference>
<dbReference type="InterPro" id="IPR013655">
    <property type="entry name" value="PAS_fold_3"/>
</dbReference>
<dbReference type="PROSITE" id="PS50887">
    <property type="entry name" value="GGDEF"/>
    <property type="match status" value="1"/>
</dbReference>
<feature type="domain" description="PAS" evidence="3">
    <location>
        <begin position="334"/>
        <end position="404"/>
    </location>
</feature>
<organism evidence="6 7">
    <name type="scientific">Cellulomonas cellasea</name>
    <dbReference type="NCBI Taxonomy" id="43670"/>
    <lineage>
        <taxon>Bacteria</taxon>
        <taxon>Bacillati</taxon>
        <taxon>Actinomycetota</taxon>
        <taxon>Actinomycetes</taxon>
        <taxon>Micrococcales</taxon>
        <taxon>Cellulomonadaceae</taxon>
        <taxon>Cellulomonas</taxon>
    </lineage>
</organism>
<dbReference type="SMART" id="SM00091">
    <property type="entry name" value="PAS"/>
    <property type="match status" value="1"/>
</dbReference>
<evidence type="ECO:0000256" key="2">
    <source>
        <dbReference type="SAM" id="Phobius"/>
    </source>
</evidence>
<dbReference type="SUPFAM" id="SSF55785">
    <property type="entry name" value="PYP-like sensor domain (PAS domain)"/>
    <property type="match status" value="1"/>
</dbReference>
<evidence type="ECO:0000259" key="4">
    <source>
        <dbReference type="PROSITE" id="PS50113"/>
    </source>
</evidence>
<dbReference type="PANTHER" id="PTHR44757">
    <property type="entry name" value="DIGUANYLATE CYCLASE DGCP"/>
    <property type="match status" value="1"/>
</dbReference>
<feature type="transmembrane region" description="Helical" evidence="2">
    <location>
        <begin position="144"/>
        <end position="166"/>
    </location>
</feature>
<dbReference type="InterPro" id="IPR000014">
    <property type="entry name" value="PAS"/>
</dbReference>
<dbReference type="InterPro" id="IPR000700">
    <property type="entry name" value="PAS-assoc_C"/>
</dbReference>
<sequence length="656" mass="68794">MNHAVAGAAVPSAPRATPAWVLVALAALNTVTFVTELVTAWSWLPTVGHVLNPLIAALAVVLCWRAARHPTTPAVARTVWRLTAAGMAFIASSITVRLVTATGMSEVPAPVHTVLQVAGAILLAASIVRIPLGLRTRTQKAELALDVATLVVAAGVLMWHLVVTFAGGEITRSTVSHVAPVMAPALMAVLLAAKAALAGSGVVPRRALYLRAVSALVGGFGSAVGVLLLSVRPDVDVQLVLNPIASVTIALSAHLQIADAARTGAPAPRPRTFSTLPYVAVVAVAALLVRTSVQDAPDRLVVVAAAVTLTALVIVRQLLAFRQNAALLSVIGTHERQFRLLVQNSSDIVTITEPGGTIRYVSPSVLRVLGRDPDALLGRHVLDLAHPDDHRVARAAVGSVAATSGAAVTYEMRLRHADGSWRWLEVVASNLVHEPSVEGWVSNARDVTETREVQERLSHQATHDALTGLANRVLFGDRVQAAVASAAPGERLSLVLVDLDDFKSVNDTLGHAVGDGLLVEVAERMRAALRTTDTVARLGGDEFAILLTGLDRDAVDAVLVRIVDALLAPVEVDRHRLVVRASFGVVEGVRGDDPAELLRQADIAMYEAKRRGEGGFQRYRPGSQPLGSPRAAEDRAPGDGVDVAPAAAARGSDPAA</sequence>
<dbReference type="Pfam" id="PF08447">
    <property type="entry name" value="PAS_3"/>
    <property type="match status" value="1"/>
</dbReference>
<dbReference type="SMART" id="SM00267">
    <property type="entry name" value="GGDEF"/>
    <property type="match status" value="1"/>
</dbReference>
<dbReference type="NCBIfam" id="TIGR00254">
    <property type="entry name" value="GGDEF"/>
    <property type="match status" value="1"/>
</dbReference>
<keyword evidence="2" id="KW-0812">Transmembrane</keyword>
<feature type="transmembrane region" description="Helical" evidence="2">
    <location>
        <begin position="178"/>
        <end position="197"/>
    </location>
</feature>
<name>A0A7W4UEE5_9CELL</name>
<dbReference type="PROSITE" id="PS50113">
    <property type="entry name" value="PAC"/>
    <property type="match status" value="1"/>
</dbReference>
<keyword evidence="2" id="KW-1133">Transmembrane helix</keyword>
<evidence type="ECO:0000259" key="5">
    <source>
        <dbReference type="PROSITE" id="PS50887"/>
    </source>
</evidence>
<protein>
    <submittedName>
        <fullName evidence="6">Diguanylate cyclase (GGDEF)-like protein/PAS domain S-box-containing protein</fullName>
    </submittedName>
</protein>
<evidence type="ECO:0000256" key="1">
    <source>
        <dbReference type="SAM" id="MobiDB-lite"/>
    </source>
</evidence>
<feature type="transmembrane region" description="Helical" evidence="2">
    <location>
        <begin position="20"/>
        <end position="44"/>
    </location>
</feature>
<feature type="transmembrane region" description="Helical" evidence="2">
    <location>
        <begin position="276"/>
        <end position="293"/>
    </location>
</feature>
<dbReference type="InterPro" id="IPR035965">
    <property type="entry name" value="PAS-like_dom_sf"/>
</dbReference>
<feature type="domain" description="GGDEF" evidence="5">
    <location>
        <begin position="490"/>
        <end position="621"/>
    </location>
</feature>
<feature type="domain" description="PAC" evidence="4">
    <location>
        <begin position="408"/>
        <end position="459"/>
    </location>
</feature>
<dbReference type="InterPro" id="IPR052155">
    <property type="entry name" value="Biofilm_reg_signaling"/>
</dbReference>
<dbReference type="InterPro" id="IPR029787">
    <property type="entry name" value="Nucleotide_cyclase"/>
</dbReference>
<dbReference type="InterPro" id="IPR000160">
    <property type="entry name" value="GGDEF_dom"/>
</dbReference>
<feature type="transmembrane region" description="Helical" evidence="2">
    <location>
        <begin position="50"/>
        <end position="67"/>
    </location>
</feature>
<dbReference type="CDD" id="cd00130">
    <property type="entry name" value="PAS"/>
    <property type="match status" value="1"/>
</dbReference>
<feature type="transmembrane region" description="Helical" evidence="2">
    <location>
        <begin position="299"/>
        <end position="319"/>
    </location>
</feature>
<dbReference type="NCBIfam" id="TIGR00229">
    <property type="entry name" value="sensory_box"/>
    <property type="match status" value="1"/>
</dbReference>
<dbReference type="Proteomes" id="UP000518206">
    <property type="component" value="Unassembled WGS sequence"/>
</dbReference>
<reference evidence="6 7" key="1">
    <citation type="submission" date="2020-08" db="EMBL/GenBank/DDBJ databases">
        <title>The Agave Microbiome: Exploring the role of microbial communities in plant adaptations to desert environments.</title>
        <authorList>
            <person name="Partida-Martinez L.P."/>
        </authorList>
    </citation>
    <scope>NUCLEOTIDE SEQUENCE [LARGE SCALE GENOMIC DNA]</scope>
    <source>
        <strain evidence="6 7">RAS26</strain>
    </source>
</reference>
<dbReference type="PANTHER" id="PTHR44757:SF2">
    <property type="entry name" value="BIOFILM ARCHITECTURE MAINTENANCE PROTEIN MBAA"/>
    <property type="match status" value="1"/>
</dbReference>
<dbReference type="InterPro" id="IPR001610">
    <property type="entry name" value="PAC"/>
</dbReference>
<dbReference type="AlphaFoldDB" id="A0A7W4UEE5"/>
<accession>A0A7W4UEE5</accession>
<feature type="transmembrane region" description="Helical" evidence="2">
    <location>
        <begin position="209"/>
        <end position="231"/>
    </location>
</feature>
<reference evidence="6 7" key="2">
    <citation type="submission" date="2020-08" db="EMBL/GenBank/DDBJ databases">
        <authorList>
            <person name="Partida-Martinez L."/>
            <person name="Huntemann M."/>
            <person name="Clum A."/>
            <person name="Wang J."/>
            <person name="Palaniappan K."/>
            <person name="Ritter S."/>
            <person name="Chen I.-M."/>
            <person name="Stamatis D."/>
            <person name="Reddy T."/>
            <person name="O'Malley R."/>
            <person name="Daum C."/>
            <person name="Shapiro N."/>
            <person name="Ivanova N."/>
            <person name="Kyrpides N."/>
            <person name="Woyke T."/>
        </authorList>
    </citation>
    <scope>NUCLEOTIDE SEQUENCE [LARGE SCALE GENOMIC DNA]</scope>
    <source>
        <strain evidence="6 7">RAS26</strain>
    </source>
</reference>
<dbReference type="CDD" id="cd01949">
    <property type="entry name" value="GGDEF"/>
    <property type="match status" value="1"/>
</dbReference>
<feature type="region of interest" description="Disordered" evidence="1">
    <location>
        <begin position="614"/>
        <end position="656"/>
    </location>
</feature>
<feature type="transmembrane region" description="Helical" evidence="2">
    <location>
        <begin position="79"/>
        <end position="99"/>
    </location>
</feature>
<feature type="transmembrane region" description="Helical" evidence="2">
    <location>
        <begin position="111"/>
        <end position="132"/>
    </location>
</feature>
<keyword evidence="2" id="KW-0472">Membrane</keyword>
<dbReference type="RefSeq" id="WP_183295271.1">
    <property type="nucleotide sequence ID" value="NZ_JACHVX010000002.1"/>
</dbReference>
<dbReference type="PROSITE" id="PS50112">
    <property type="entry name" value="PAS"/>
    <property type="match status" value="1"/>
</dbReference>
<dbReference type="Pfam" id="PF00990">
    <property type="entry name" value="GGDEF"/>
    <property type="match status" value="1"/>
</dbReference>
<evidence type="ECO:0000259" key="3">
    <source>
        <dbReference type="PROSITE" id="PS50112"/>
    </source>
</evidence>
<dbReference type="Gene3D" id="3.30.70.270">
    <property type="match status" value="1"/>
</dbReference>
<dbReference type="EMBL" id="JACHVX010000002">
    <property type="protein sequence ID" value="MBB2922294.1"/>
    <property type="molecule type" value="Genomic_DNA"/>
</dbReference>
<evidence type="ECO:0000313" key="7">
    <source>
        <dbReference type="Proteomes" id="UP000518206"/>
    </source>
</evidence>
<dbReference type="Gene3D" id="3.30.450.20">
    <property type="entry name" value="PAS domain"/>
    <property type="match status" value="1"/>
</dbReference>
<feature type="compositionally biased region" description="Low complexity" evidence="1">
    <location>
        <begin position="638"/>
        <end position="656"/>
    </location>
</feature>
<comment type="caution">
    <text evidence="6">The sequence shown here is derived from an EMBL/GenBank/DDBJ whole genome shotgun (WGS) entry which is preliminary data.</text>
</comment>
<proteinExistence type="predicted"/>
<dbReference type="SMART" id="SM00086">
    <property type="entry name" value="PAC"/>
    <property type="match status" value="1"/>
</dbReference>
<gene>
    <name evidence="6" type="ORF">FHR80_001206</name>
</gene>